<feature type="transmembrane region" description="Helical" evidence="2">
    <location>
        <begin position="45"/>
        <end position="67"/>
    </location>
</feature>
<gene>
    <name evidence="3" type="ORF">R1Y80_23975</name>
</gene>
<proteinExistence type="predicted"/>
<evidence type="ECO:0008006" key="4">
    <source>
        <dbReference type="Google" id="ProtNLM"/>
    </source>
</evidence>
<evidence type="ECO:0000313" key="3">
    <source>
        <dbReference type="EMBL" id="XCN16501.1"/>
    </source>
</evidence>
<dbReference type="InterPro" id="IPR036259">
    <property type="entry name" value="MFS_trans_sf"/>
</dbReference>
<dbReference type="Gene3D" id="1.20.1250.20">
    <property type="entry name" value="MFS general substrate transporter like domains"/>
    <property type="match status" value="1"/>
</dbReference>
<dbReference type="SUPFAM" id="SSF103473">
    <property type="entry name" value="MFS general substrate transporter"/>
    <property type="match status" value="1"/>
</dbReference>
<feature type="region of interest" description="Disordered" evidence="1">
    <location>
        <begin position="206"/>
        <end position="230"/>
    </location>
</feature>
<dbReference type="EMBL" id="CP136798">
    <property type="protein sequence ID" value="XCN16501.1"/>
    <property type="molecule type" value="Genomic_DNA"/>
</dbReference>
<keyword evidence="2" id="KW-1133">Transmembrane helix</keyword>
<name>A0AAU8KKI0_9ACTN</name>
<keyword evidence="2" id="KW-0472">Membrane</keyword>
<sequence>MSAFASLTTVTRIAGPALPGISFAARLPAAICPIATLLMLTELDSIGTAGIAAGMLWTGQAVGGPFLGRLADRRGHRPVILAASLGPVTAALISNLPLEQAGAGSAVTNTVRQTGSVIGIAVGGTITSIVYRRAVEPSLEGAPAAVREQAAVSAEQARHIATTHQPALARAADDALIHAMHVGAGWIAAIALLGAVVLLITLPSATGTTSGPAPEPDREEARTSGPRAAA</sequence>
<protein>
    <recommendedName>
        <fullName evidence="4">MFS transporter</fullName>
    </recommendedName>
</protein>
<accession>A0AAU8KKI0</accession>
<dbReference type="RefSeq" id="WP_354597892.1">
    <property type="nucleotide sequence ID" value="NZ_CP136798.1"/>
</dbReference>
<evidence type="ECO:0000256" key="1">
    <source>
        <dbReference type="SAM" id="MobiDB-lite"/>
    </source>
</evidence>
<reference evidence="3" key="1">
    <citation type="submission" date="2023-10" db="EMBL/GenBank/DDBJ databases">
        <title>Complete genome sequence of Streptomyces sp. JL1001.</title>
        <authorList>
            <person name="Jiang L."/>
        </authorList>
    </citation>
    <scope>NUCLEOTIDE SEQUENCE</scope>
    <source>
        <strain evidence="3">JL1001</strain>
    </source>
</reference>
<keyword evidence="2" id="KW-0812">Transmembrane</keyword>
<organism evidence="3">
    <name type="scientific">Streptomyces sp. JL1001</name>
    <dbReference type="NCBI Taxonomy" id="3078227"/>
    <lineage>
        <taxon>Bacteria</taxon>
        <taxon>Bacillati</taxon>
        <taxon>Actinomycetota</taxon>
        <taxon>Actinomycetes</taxon>
        <taxon>Kitasatosporales</taxon>
        <taxon>Streptomycetaceae</taxon>
        <taxon>Streptomyces</taxon>
    </lineage>
</organism>
<evidence type="ECO:0000256" key="2">
    <source>
        <dbReference type="SAM" id="Phobius"/>
    </source>
</evidence>
<dbReference type="AlphaFoldDB" id="A0AAU8KKI0"/>
<feature type="transmembrane region" description="Helical" evidence="2">
    <location>
        <begin position="183"/>
        <end position="202"/>
    </location>
</feature>